<protein>
    <recommendedName>
        <fullName evidence="2">Ice-binding protein C-terminal domain-containing protein</fullName>
    </recommendedName>
</protein>
<dbReference type="KEGG" id="gbn:GEOBRER4_27340"/>
<gene>
    <name evidence="3" type="ORF">GEOBRER4_n2846</name>
</gene>
<name>A0A6S6M8C5_9BACT</name>
<organism evidence="3 4">
    <name type="scientific">Citrifermentans bremense</name>
    <dbReference type="NCBI Taxonomy" id="60035"/>
    <lineage>
        <taxon>Bacteria</taxon>
        <taxon>Pseudomonadati</taxon>
        <taxon>Thermodesulfobacteriota</taxon>
        <taxon>Desulfuromonadia</taxon>
        <taxon>Geobacterales</taxon>
        <taxon>Geobacteraceae</taxon>
        <taxon>Citrifermentans</taxon>
    </lineage>
</organism>
<feature type="domain" description="Ice-binding protein C-terminal" evidence="2">
    <location>
        <begin position="158"/>
        <end position="182"/>
    </location>
</feature>
<feature type="chain" id="PRO_5027538931" description="Ice-binding protein C-terminal domain-containing protein" evidence="1">
    <location>
        <begin position="21"/>
        <end position="187"/>
    </location>
</feature>
<dbReference type="RefSeq" id="WP_085812106.1">
    <property type="nucleotide sequence ID" value="NZ_AP023213.1"/>
</dbReference>
<keyword evidence="4" id="KW-1185">Reference proteome</keyword>
<evidence type="ECO:0000313" key="3">
    <source>
        <dbReference type="EMBL" id="BCG47984.1"/>
    </source>
</evidence>
<feature type="signal peptide" evidence="1">
    <location>
        <begin position="1"/>
        <end position="20"/>
    </location>
</feature>
<proteinExistence type="predicted"/>
<dbReference type="EMBL" id="AP023213">
    <property type="protein sequence ID" value="BCG47984.1"/>
    <property type="molecule type" value="Genomic_DNA"/>
</dbReference>
<dbReference type="AlphaFoldDB" id="A0A6S6M8C5"/>
<dbReference type="NCBIfam" id="TIGR02595">
    <property type="entry name" value="PEP_CTERM"/>
    <property type="match status" value="1"/>
</dbReference>
<sequence length="187" mass="20115">MKAFFITLIAALSLASTVYAVPITLTDTTQFTATGTIATEDLKAFGTGTVNKLDGTGDFVTWTHSFTFAPPAEQIMLGTLTLALYDDEVDRLLNPFSWELGIGFAEDGQWDIGAVDTGLYQYGLDVSALKDGEFEVTVASLLGDFYIVQSDLTVTYEPVPEPSTILLLGVGLLGAGVFTRRRKTSAH</sequence>
<evidence type="ECO:0000313" key="4">
    <source>
        <dbReference type="Proteomes" id="UP000515472"/>
    </source>
</evidence>
<keyword evidence="1" id="KW-0732">Signal</keyword>
<dbReference type="InterPro" id="IPR013424">
    <property type="entry name" value="Ice-binding_C"/>
</dbReference>
<evidence type="ECO:0000256" key="1">
    <source>
        <dbReference type="SAM" id="SignalP"/>
    </source>
</evidence>
<dbReference type="Proteomes" id="UP000515472">
    <property type="component" value="Chromosome"/>
</dbReference>
<reference evidence="3 4" key="1">
    <citation type="submission" date="2020-06" db="EMBL/GenBank/DDBJ databases">
        <title>Interaction of electrochemicaly active bacteria, Geobacter bremensis R4 on different carbon anode.</title>
        <authorList>
            <person name="Meng L."/>
            <person name="Yoshida N."/>
        </authorList>
    </citation>
    <scope>NUCLEOTIDE SEQUENCE [LARGE SCALE GENOMIC DNA]</scope>
    <source>
        <strain evidence="3 4">R4</strain>
    </source>
</reference>
<dbReference type="Pfam" id="PF07589">
    <property type="entry name" value="PEP-CTERM"/>
    <property type="match status" value="1"/>
</dbReference>
<evidence type="ECO:0000259" key="2">
    <source>
        <dbReference type="Pfam" id="PF07589"/>
    </source>
</evidence>
<accession>A0A6S6M8C5</accession>